<dbReference type="KEGG" id="vg:77930739"/>
<reference evidence="3 4" key="1">
    <citation type="submission" date="2015-12" db="EMBL/GenBank/DDBJ databases">
        <authorList>
            <person name="Pope W.H."/>
            <person name="Montgomery M.T."/>
            <person name="Garlena R.A."/>
            <person name="Russell D.A."/>
            <person name="Jacobs-Sera D."/>
            <person name="Hendrix R.W."/>
            <person name="Hatfull G.F."/>
        </authorList>
    </citation>
    <scope>NUCLEOTIDE SEQUENCE [LARGE SCALE GENOMIC DNA]</scope>
</reference>
<dbReference type="EMBL" id="KU252585">
    <property type="protein sequence ID" value="ALY07658.1"/>
    <property type="molecule type" value="Genomic_DNA"/>
</dbReference>
<dbReference type="Proteomes" id="UP000221715">
    <property type="component" value="Genome"/>
</dbReference>
<keyword evidence="2" id="KW-0472">Membrane</keyword>
<dbReference type="GeneID" id="77930739"/>
<dbReference type="RefSeq" id="YP_010654885.1">
    <property type="nucleotide sequence ID" value="NC_070817.1"/>
</dbReference>
<protein>
    <submittedName>
        <fullName evidence="3">Uncharacterized protein</fullName>
    </submittedName>
</protein>
<organism evidence="3 4">
    <name type="scientific">Gordonia phage Howe</name>
    <dbReference type="NCBI Taxonomy" id="1777061"/>
    <lineage>
        <taxon>Viruses</taxon>
        <taxon>Duplodnaviria</taxon>
        <taxon>Heunggongvirae</taxon>
        <taxon>Uroviricota</taxon>
        <taxon>Caudoviricetes</taxon>
        <taxon>Howevirus</taxon>
        <taxon>Howevirus howe</taxon>
    </lineage>
</organism>
<feature type="transmembrane region" description="Helical" evidence="2">
    <location>
        <begin position="44"/>
        <end position="62"/>
    </location>
</feature>
<sequence>MTMWNYVIVGAGGFLTGLMVELGYLKVKGRRILLPFISPTARNFTIAAILLAVISLTTVYNVDQTGREAAECDRQFREALRYNTNLTAQQRQLDEHEDALDGKTRENLNRALRNVASAAGHREDVLAAITNYNEVAAAIDAEFDQLYVEREQINAERKPYPEPTCGPS</sequence>
<evidence type="ECO:0000256" key="1">
    <source>
        <dbReference type="SAM" id="Coils"/>
    </source>
</evidence>
<keyword evidence="2" id="KW-1133">Transmembrane helix</keyword>
<feature type="coiled-coil region" evidence="1">
    <location>
        <begin position="79"/>
        <end position="106"/>
    </location>
</feature>
<name>A0A0U4IH41_9CAUD</name>
<evidence type="ECO:0000313" key="4">
    <source>
        <dbReference type="Proteomes" id="UP000221715"/>
    </source>
</evidence>
<feature type="transmembrane region" description="Helical" evidence="2">
    <location>
        <begin position="6"/>
        <end position="24"/>
    </location>
</feature>
<evidence type="ECO:0000256" key="2">
    <source>
        <dbReference type="SAM" id="Phobius"/>
    </source>
</evidence>
<keyword evidence="4" id="KW-1185">Reference proteome</keyword>
<proteinExistence type="predicted"/>
<accession>A0A0U4IH41</accession>
<evidence type="ECO:0000313" key="3">
    <source>
        <dbReference type="EMBL" id="ALY07658.1"/>
    </source>
</evidence>
<gene>
    <name evidence="3" type="primary">24</name>
    <name evidence="3" type="ORF">PBI_HOWE_24</name>
</gene>
<keyword evidence="1" id="KW-0175">Coiled coil</keyword>
<keyword evidence="2" id="KW-0812">Transmembrane</keyword>